<dbReference type="GO" id="GO:0000287">
    <property type="term" value="F:magnesium ion binding"/>
    <property type="evidence" value="ECO:0007669"/>
    <property type="project" value="TreeGrafter"/>
</dbReference>
<dbReference type="PIRSF" id="PIRSF015582">
    <property type="entry name" value="Cit_lyase_B"/>
    <property type="match status" value="1"/>
</dbReference>
<comment type="cofactor">
    <cofactor evidence="1">
        <name>Mg(2+)</name>
        <dbReference type="ChEBI" id="CHEBI:18420"/>
    </cofactor>
</comment>
<dbReference type="Proteomes" id="UP000282322">
    <property type="component" value="Unassembled WGS sequence"/>
</dbReference>
<dbReference type="SUPFAM" id="SSF51621">
    <property type="entry name" value="Phosphoenolpyruvate/pyruvate domain"/>
    <property type="match status" value="1"/>
</dbReference>
<keyword evidence="2" id="KW-0479">Metal-binding</keyword>
<dbReference type="GO" id="GO:0016829">
    <property type="term" value="F:lyase activity"/>
    <property type="evidence" value="ECO:0007669"/>
    <property type="project" value="UniProtKB-KW"/>
</dbReference>
<dbReference type="RefSeq" id="WP_124956187.1">
    <property type="nucleotide sequence ID" value="NZ_RRCH01000034.1"/>
</dbReference>
<comment type="caution">
    <text evidence="6">The sequence shown here is derived from an EMBL/GenBank/DDBJ whole genome shotgun (WGS) entry which is preliminary data.</text>
</comment>
<evidence type="ECO:0000256" key="3">
    <source>
        <dbReference type="ARBA" id="ARBA00022842"/>
    </source>
</evidence>
<dbReference type="InterPro" id="IPR005000">
    <property type="entry name" value="Aldolase/citrate-lyase_domain"/>
</dbReference>
<dbReference type="PANTHER" id="PTHR32308:SF0">
    <property type="entry name" value="HPCH_HPAI ALDOLASE_CITRATE LYASE DOMAIN-CONTAINING PROTEIN"/>
    <property type="match status" value="1"/>
</dbReference>
<dbReference type="PANTHER" id="PTHR32308">
    <property type="entry name" value="LYASE BETA SUBUNIT, PUTATIVE (AFU_ORTHOLOGUE AFUA_4G13030)-RELATED"/>
    <property type="match status" value="1"/>
</dbReference>
<evidence type="ECO:0000313" key="7">
    <source>
        <dbReference type="Proteomes" id="UP000282322"/>
    </source>
</evidence>
<dbReference type="EMBL" id="RRCH01000034">
    <property type="protein sequence ID" value="RRJ28632.1"/>
    <property type="molecule type" value="Genomic_DNA"/>
</dbReference>
<dbReference type="InterPro" id="IPR011206">
    <property type="entry name" value="Citrate_lyase_beta/mcl1/mcl2"/>
</dbReference>
<evidence type="ECO:0000256" key="2">
    <source>
        <dbReference type="ARBA" id="ARBA00022723"/>
    </source>
</evidence>
<dbReference type="GO" id="GO:0006107">
    <property type="term" value="P:oxaloacetate metabolic process"/>
    <property type="evidence" value="ECO:0007669"/>
    <property type="project" value="TreeGrafter"/>
</dbReference>
<name>A0A3P3R581_9EURY</name>
<evidence type="ECO:0000313" key="6">
    <source>
        <dbReference type="EMBL" id="RRJ28632.1"/>
    </source>
</evidence>
<feature type="region of interest" description="Disordered" evidence="4">
    <location>
        <begin position="1"/>
        <end position="20"/>
    </location>
</feature>
<gene>
    <name evidence="6" type="ORF">EIK79_15190</name>
</gene>
<evidence type="ECO:0000259" key="5">
    <source>
        <dbReference type="Pfam" id="PF03328"/>
    </source>
</evidence>
<dbReference type="Gene3D" id="3.20.20.60">
    <property type="entry name" value="Phosphoenolpyruvate-binding domains"/>
    <property type="match status" value="1"/>
</dbReference>
<sequence>MPRRSVLFSPGDRPELMRKAPQSGADVVVFDLEDAVGPENKSVGREAVAAVVGDPAFDPDCAVCVRVTDEPQEDLAVLANDSARLDLLMLPKTDTSSDVTKLAASCSEVGIDVPVCALCETARGVLNAPEIAAAEPTAAIAFGAEDLAADIGANRTEEGTEVLYARERVVLAASAAGIDAIDTVFTDIDDTEGLAAATETARDLGYTGKMAIHPYQVPVINDGFTPSEEQIEWAQRVLDARDEHEGGVFRLDDEMIDAPLIARAENILERTPDSQRS</sequence>
<organism evidence="6 7">
    <name type="scientific">Halocatena pleomorpha</name>
    <dbReference type="NCBI Taxonomy" id="1785090"/>
    <lineage>
        <taxon>Archaea</taxon>
        <taxon>Methanobacteriati</taxon>
        <taxon>Methanobacteriota</taxon>
        <taxon>Stenosarchaea group</taxon>
        <taxon>Halobacteria</taxon>
        <taxon>Halobacteriales</taxon>
        <taxon>Natronomonadaceae</taxon>
        <taxon>Halocatena</taxon>
    </lineage>
</organism>
<protein>
    <submittedName>
        <fullName evidence="6">CoA ester lyase</fullName>
    </submittedName>
</protein>
<evidence type="ECO:0000256" key="1">
    <source>
        <dbReference type="ARBA" id="ARBA00001946"/>
    </source>
</evidence>
<accession>A0A3P3R581</accession>
<reference evidence="6 7" key="1">
    <citation type="submission" date="2018-11" db="EMBL/GenBank/DDBJ databases">
        <title>Taxonoimc description of Halomarina strain SPP-AMP-1.</title>
        <authorList>
            <person name="Pal Y."/>
            <person name="Srinivasana K."/>
            <person name="Verma A."/>
            <person name="Kumar P."/>
        </authorList>
    </citation>
    <scope>NUCLEOTIDE SEQUENCE [LARGE SCALE GENOMIC DNA]</scope>
    <source>
        <strain evidence="6 7">SPP-AMP-1</strain>
    </source>
</reference>
<keyword evidence="6" id="KW-0456">Lyase</keyword>
<dbReference type="InterPro" id="IPR015813">
    <property type="entry name" value="Pyrv/PenolPyrv_kinase-like_dom"/>
</dbReference>
<keyword evidence="3" id="KW-0460">Magnesium</keyword>
<evidence type="ECO:0000256" key="4">
    <source>
        <dbReference type="SAM" id="MobiDB-lite"/>
    </source>
</evidence>
<dbReference type="OrthoDB" id="9170at2157"/>
<dbReference type="AlphaFoldDB" id="A0A3P3R581"/>
<feature type="domain" description="HpcH/HpaI aldolase/citrate lyase" evidence="5">
    <location>
        <begin position="4"/>
        <end position="214"/>
    </location>
</feature>
<proteinExistence type="predicted"/>
<dbReference type="Pfam" id="PF03328">
    <property type="entry name" value="HpcH_HpaI"/>
    <property type="match status" value="1"/>
</dbReference>
<keyword evidence="7" id="KW-1185">Reference proteome</keyword>
<dbReference type="InterPro" id="IPR040442">
    <property type="entry name" value="Pyrv_kinase-like_dom_sf"/>
</dbReference>